<dbReference type="SMART" id="SM00369">
    <property type="entry name" value="LRR_TYP"/>
    <property type="match status" value="12"/>
</dbReference>
<feature type="compositionally biased region" description="Polar residues" evidence="16">
    <location>
        <begin position="754"/>
        <end position="772"/>
    </location>
</feature>
<dbReference type="Pfam" id="PF00595">
    <property type="entry name" value="PDZ"/>
    <property type="match status" value="1"/>
</dbReference>
<evidence type="ECO:0000256" key="5">
    <source>
        <dbReference type="ARBA" id="ARBA00022553"/>
    </source>
</evidence>
<dbReference type="SUPFAM" id="SSF52058">
    <property type="entry name" value="L domain-like"/>
    <property type="match status" value="1"/>
</dbReference>
<dbReference type="Bgee" id="ENSOCUG00000003795">
    <property type="expression patterns" value="Expressed in autopod skin and 15 other cell types or tissues"/>
</dbReference>
<dbReference type="EMBL" id="AAGW02031117">
    <property type="status" value="NOT_ANNOTATED_CDS"/>
    <property type="molecule type" value="Genomic_DNA"/>
</dbReference>
<dbReference type="GO" id="GO:0070433">
    <property type="term" value="P:negative regulation of nucleotide-binding oligomerization domain containing 2 signaling pathway"/>
    <property type="evidence" value="ECO:0007669"/>
    <property type="project" value="UniProtKB-ARBA"/>
</dbReference>
<feature type="region of interest" description="Disordered" evidence="16">
    <location>
        <begin position="506"/>
        <end position="544"/>
    </location>
</feature>
<evidence type="ECO:0000256" key="11">
    <source>
        <dbReference type="ARBA" id="ARBA00060371"/>
    </source>
</evidence>
<dbReference type="InterPro" id="IPR050614">
    <property type="entry name" value="Synaptic_Scaffolding_LAP-MAGUK"/>
</dbReference>
<dbReference type="GO" id="GO:0043113">
    <property type="term" value="P:receptor clustering"/>
    <property type="evidence" value="ECO:0007669"/>
    <property type="project" value="TreeGrafter"/>
</dbReference>
<protein>
    <recommendedName>
        <fullName evidence="12">Erbin</fullName>
    </recommendedName>
    <alternativeName>
        <fullName evidence="13">Densin-180-like protein</fullName>
    </alternativeName>
    <alternativeName>
        <fullName evidence="15">Erbb2-interacting protein</fullName>
    </alternativeName>
    <alternativeName>
        <fullName evidence="14">Protein LAP2</fullName>
    </alternativeName>
</protein>
<dbReference type="Pfam" id="PF13855">
    <property type="entry name" value="LRR_8"/>
    <property type="match status" value="2"/>
</dbReference>
<dbReference type="GO" id="GO:0010468">
    <property type="term" value="P:regulation of gene expression"/>
    <property type="evidence" value="ECO:0007669"/>
    <property type="project" value="UniProtKB-ARBA"/>
</dbReference>
<dbReference type="SMART" id="SM00228">
    <property type="entry name" value="PDZ"/>
    <property type="match status" value="1"/>
</dbReference>
<evidence type="ECO:0000313" key="18">
    <source>
        <dbReference type="Ensembl" id="ENSOCUP00000043643.1"/>
    </source>
</evidence>
<evidence type="ECO:0000259" key="17">
    <source>
        <dbReference type="PROSITE" id="PS50106"/>
    </source>
</evidence>
<keyword evidence="4" id="KW-1003">Cell membrane</keyword>
<dbReference type="GO" id="GO:0030056">
    <property type="term" value="C:hemidesmosome"/>
    <property type="evidence" value="ECO:0007669"/>
    <property type="project" value="UniProtKB-SubCell"/>
</dbReference>
<dbReference type="PROSITE" id="PS50106">
    <property type="entry name" value="PDZ"/>
    <property type="match status" value="1"/>
</dbReference>
<accession>A0A5F9DCR9</accession>
<feature type="region of interest" description="Disordered" evidence="16">
    <location>
        <begin position="884"/>
        <end position="919"/>
    </location>
</feature>
<dbReference type="FunFam" id="3.80.10.10:FF:000020">
    <property type="entry name" value="Erbin isoform 7"/>
    <property type="match status" value="1"/>
</dbReference>
<keyword evidence="5" id="KW-0597">Phosphoprotein</keyword>
<dbReference type="SUPFAM" id="SSF50156">
    <property type="entry name" value="PDZ domain-like"/>
    <property type="match status" value="1"/>
</dbReference>
<keyword evidence="19" id="KW-1185">Reference proteome</keyword>
<dbReference type="SMART" id="SM00364">
    <property type="entry name" value="LRR_BAC"/>
    <property type="match status" value="8"/>
</dbReference>
<dbReference type="GO" id="GO:0098887">
    <property type="term" value="P:neurotransmitter receptor transport, endosome to postsynaptic membrane"/>
    <property type="evidence" value="ECO:0007669"/>
    <property type="project" value="TreeGrafter"/>
</dbReference>
<dbReference type="InterPro" id="IPR001611">
    <property type="entry name" value="Leu-rich_rpt"/>
</dbReference>
<evidence type="ECO:0000256" key="13">
    <source>
        <dbReference type="ARBA" id="ARBA00076296"/>
    </source>
</evidence>
<reference evidence="18" key="3">
    <citation type="submission" date="2025-09" db="UniProtKB">
        <authorList>
            <consortium name="Ensembl"/>
        </authorList>
    </citation>
    <scope>IDENTIFICATION</scope>
    <source>
        <strain evidence="18">Thorbecke</strain>
    </source>
</reference>
<dbReference type="CDD" id="cd06749">
    <property type="entry name" value="PDZ_densin_erbin-like"/>
    <property type="match status" value="1"/>
</dbReference>
<dbReference type="GO" id="GO:0045197">
    <property type="term" value="P:establishment or maintenance of epithelial cell apical/basal polarity"/>
    <property type="evidence" value="ECO:0007669"/>
    <property type="project" value="TreeGrafter"/>
</dbReference>
<feature type="region of interest" description="Disordered" evidence="16">
    <location>
        <begin position="1054"/>
        <end position="1131"/>
    </location>
</feature>
<dbReference type="Proteomes" id="UP000001811">
    <property type="component" value="Chromosome 11"/>
</dbReference>
<evidence type="ECO:0000256" key="9">
    <source>
        <dbReference type="ARBA" id="ARBA00023136"/>
    </source>
</evidence>
<dbReference type="PANTHER" id="PTHR23119:SF46">
    <property type="entry name" value="ERBB2 INTERACTING PROTEIN"/>
    <property type="match status" value="1"/>
</dbReference>
<feature type="domain" description="PDZ" evidence="17">
    <location>
        <begin position="1235"/>
        <end position="1324"/>
    </location>
</feature>
<reference evidence="18 19" key="1">
    <citation type="journal article" date="2011" name="Nature">
        <title>A high-resolution map of human evolutionary constraint using 29 mammals.</title>
        <authorList>
            <person name="Lindblad-Toh K."/>
            <person name="Garber M."/>
            <person name="Zuk O."/>
            <person name="Lin M.F."/>
            <person name="Parker B.J."/>
            <person name="Washietl S."/>
            <person name="Kheradpour P."/>
            <person name="Ernst J."/>
            <person name="Jordan G."/>
            <person name="Mauceli E."/>
            <person name="Ward L.D."/>
            <person name="Lowe C.B."/>
            <person name="Holloway A.K."/>
            <person name="Clamp M."/>
            <person name="Gnerre S."/>
            <person name="Alfoldi J."/>
            <person name="Beal K."/>
            <person name="Chang J."/>
            <person name="Clawson H."/>
            <person name="Cuff J."/>
            <person name="Di Palma F."/>
            <person name="Fitzgerald S."/>
            <person name="Flicek P."/>
            <person name="Guttman M."/>
            <person name="Hubisz M.J."/>
            <person name="Jaffe D.B."/>
            <person name="Jungreis I."/>
            <person name="Kent W.J."/>
            <person name="Kostka D."/>
            <person name="Lara M."/>
            <person name="Martins A.L."/>
            <person name="Massingham T."/>
            <person name="Moltke I."/>
            <person name="Raney B.J."/>
            <person name="Rasmussen M.D."/>
            <person name="Robinson J."/>
            <person name="Stark A."/>
            <person name="Vilella A.J."/>
            <person name="Wen J."/>
            <person name="Xie X."/>
            <person name="Zody M.C."/>
            <person name="Baldwin J."/>
            <person name="Bloom T."/>
            <person name="Chin C.W."/>
            <person name="Heiman D."/>
            <person name="Nicol R."/>
            <person name="Nusbaum C."/>
            <person name="Young S."/>
            <person name="Wilkinson J."/>
            <person name="Worley K.C."/>
            <person name="Kovar C.L."/>
            <person name="Muzny D.M."/>
            <person name="Gibbs R.A."/>
            <person name="Cree A."/>
            <person name="Dihn H.H."/>
            <person name="Fowler G."/>
            <person name="Jhangiani S."/>
            <person name="Joshi V."/>
            <person name="Lee S."/>
            <person name="Lewis L.R."/>
            <person name="Nazareth L.V."/>
            <person name="Okwuonu G."/>
            <person name="Santibanez J."/>
            <person name="Warren W.C."/>
            <person name="Mardis E.R."/>
            <person name="Weinstock G.M."/>
            <person name="Wilson R.K."/>
            <person name="Delehaunty K."/>
            <person name="Dooling D."/>
            <person name="Fronik C."/>
            <person name="Fulton L."/>
            <person name="Fulton B."/>
            <person name="Graves T."/>
            <person name="Minx P."/>
            <person name="Sodergren E."/>
            <person name="Birney E."/>
            <person name="Margulies E.H."/>
            <person name="Herrero J."/>
            <person name="Green E.D."/>
            <person name="Haussler D."/>
            <person name="Siepel A."/>
            <person name="Goldman N."/>
            <person name="Pollard K.S."/>
            <person name="Pedersen J.S."/>
            <person name="Lander E.S."/>
            <person name="Kellis M."/>
        </authorList>
    </citation>
    <scope>NUCLEOTIDE SEQUENCE [LARGE SCALE GENOMIC DNA]</scope>
    <source>
        <strain evidence="18 19">Thorbecke inbred</strain>
    </source>
</reference>
<dbReference type="EMBL" id="AAGW02031122">
    <property type="status" value="NOT_ANNOTATED_CDS"/>
    <property type="molecule type" value="Genomic_DNA"/>
</dbReference>
<dbReference type="FunFam" id="3.80.10.10:FF:000013">
    <property type="entry name" value="Erbin isoform 7"/>
    <property type="match status" value="1"/>
</dbReference>
<feature type="region of interest" description="Disordered" evidence="16">
    <location>
        <begin position="733"/>
        <end position="779"/>
    </location>
</feature>
<feature type="region of interest" description="Disordered" evidence="16">
    <location>
        <begin position="937"/>
        <end position="959"/>
    </location>
</feature>
<feature type="region of interest" description="Disordered" evidence="16">
    <location>
        <begin position="463"/>
        <end position="489"/>
    </location>
</feature>
<sequence>MTTKRSLFVRLVPCRCLRGEEETVTTLDYSHCSLEQVPKEIFTFEKTLEELYLDANQIEELPKQLFNCQSLHKLSLPDNDLTTLPASIANLINLRELDVSKNGIQEFPENIKNCKVLTVVEASVNPISKLPDGFSQLLNLTQLYLNDAFLEFLPANFGRLTKLQILELRENQLKMLPKTMNRLTQLERLDLGSNEFTEVPEVLEQLSGLKEFWMDGNRLTFIPGFIGSLKQLTYLDVSKNNIEMVEEGISACENLQDLLLSSNSLQQLPETIGSLKNVTTLKIDENQLMYLPDSIGGLISIEELDCSFNEVEALPSSIGQLTNIRTFAADHNYLQQLPPEIGNWKNVTVLFLHSNKLELLPEEMGDMQKLKVINLSDNRLKNLPFSFTKLQQLTAMWLSDNQSKPLIPLQKETDSETQKMVLTNYMFPQQPRTEDVMFISDNESFNPSLWEEQRKQRAQVAFECDEDKDEREAPPREGNLKRYPTPYPDELKNMVKTVQTIVHRLKDEETNEDSGRDLKPHEDQQVVNKDMGEKESEDLSSDEEMKMAEMRPPLIETSINQPKVVALSNNKKDDIKDADSLSDEVTHNSNQNNSNCSSPSRMSDSVSLNTDSSQDTSLCSPVKQTHIDINAKIRQEDENFNSLLQNGDILNNSTEEKFKVRDKKDFDLPEYDLNIEERLVLLDKGVESTATSNESQKLDHLNMNFNKLITNETFQPDMAGKSKTQDIMLGTNFLSSNSKREAEPLENGNKYPNLESTNKVNGHSEDTPQSPSRAEPHGVDATIDVGISKSTEDLSPQRSGPVGSVVKSHSITNIETGGLKIYDILSDNGPQQPSAAVKITSTVDGKNIVRSKSATLLYDQPLQVFTGSSSSSDLISGTKAIFKFDSNHNPEEPNTVRGPTTSGPQSMPQIYGPPQYNIQYSSNPAVKDTLWHSKQNPQVDQVSFPPQRLPRSESTENHSYAKHSANMNFSNHNNVRANTAYHLHQRLGPARHGEMWAISPNERLIPAVTRGTIQRQSSVSSTASINLGDLGPTRRAQIPEGDYLSYRELHSVGRTPPMMSGSQRPLSARTYSVDGPNASRPQSARPSVNEIPERTMSVSDFNYSRTSPSKRPNTRVGSEHSLLEPPGKSKVPHDWREQVLRHIEAKKLEKSMLSRSFNSNLTAVSSFHYGSSRDLHGSQGSLALSVADGRGSGGHIFRTSSPGDPCQDDTFISGQQNYSSATLSHKDVLPDSLIKIRVRIEKDPELGFSISGGVGGRGNPFRPDDDGIFVTRVQPEGPASKLLQPGDKIIQANGYSFINIEHGQAVSLLKTFQNTVELIIVREVPS</sequence>
<evidence type="ECO:0000256" key="1">
    <source>
        <dbReference type="ARBA" id="ARBA00004126"/>
    </source>
</evidence>
<dbReference type="GO" id="GO:0016323">
    <property type="term" value="C:basolateral plasma membrane"/>
    <property type="evidence" value="ECO:0007669"/>
    <property type="project" value="UniProtKB-SubCell"/>
</dbReference>
<feature type="region of interest" description="Disordered" evidence="16">
    <location>
        <begin position="568"/>
        <end position="619"/>
    </location>
</feature>
<feature type="compositionally biased region" description="Polar residues" evidence="16">
    <location>
        <begin position="897"/>
        <end position="908"/>
    </location>
</feature>
<evidence type="ECO:0000256" key="12">
    <source>
        <dbReference type="ARBA" id="ARBA00074479"/>
    </source>
</evidence>
<dbReference type="GO" id="GO:0098609">
    <property type="term" value="P:cell-cell adhesion"/>
    <property type="evidence" value="ECO:0007669"/>
    <property type="project" value="TreeGrafter"/>
</dbReference>
<dbReference type="Gene3D" id="2.30.42.10">
    <property type="match status" value="1"/>
</dbReference>
<feature type="compositionally biased region" description="Basic and acidic residues" evidence="16">
    <location>
        <begin position="570"/>
        <end position="579"/>
    </location>
</feature>
<evidence type="ECO:0000256" key="6">
    <source>
        <dbReference type="ARBA" id="ARBA00022614"/>
    </source>
</evidence>
<dbReference type="EMBL" id="AAGW02031118">
    <property type="status" value="NOT_ANNOTATED_CDS"/>
    <property type="molecule type" value="Genomic_DNA"/>
</dbReference>
<dbReference type="InterPro" id="IPR001478">
    <property type="entry name" value="PDZ"/>
</dbReference>
<reference evidence="18" key="2">
    <citation type="submission" date="2025-08" db="UniProtKB">
        <authorList>
            <consortium name="Ensembl"/>
        </authorList>
    </citation>
    <scope>IDENTIFICATION</scope>
    <source>
        <strain evidence="18">Thorbecke</strain>
    </source>
</reference>
<dbReference type="InterPro" id="IPR036034">
    <property type="entry name" value="PDZ_sf"/>
</dbReference>
<evidence type="ECO:0000256" key="16">
    <source>
        <dbReference type="SAM" id="MobiDB-lite"/>
    </source>
</evidence>
<organism evidence="18 19">
    <name type="scientific">Oryctolagus cuniculus</name>
    <name type="common">Rabbit</name>
    <dbReference type="NCBI Taxonomy" id="9986"/>
    <lineage>
        <taxon>Eukaryota</taxon>
        <taxon>Metazoa</taxon>
        <taxon>Chordata</taxon>
        <taxon>Craniata</taxon>
        <taxon>Vertebrata</taxon>
        <taxon>Euteleostomi</taxon>
        <taxon>Mammalia</taxon>
        <taxon>Eutheria</taxon>
        <taxon>Euarchontoglires</taxon>
        <taxon>Glires</taxon>
        <taxon>Lagomorpha</taxon>
        <taxon>Leporidae</taxon>
        <taxon>Oryctolagus</taxon>
    </lineage>
</organism>
<evidence type="ECO:0000256" key="2">
    <source>
        <dbReference type="ARBA" id="ARBA00004187"/>
    </source>
</evidence>
<dbReference type="EMBL" id="AAGW02031121">
    <property type="status" value="NOT_ANNOTATED_CDS"/>
    <property type="molecule type" value="Genomic_DNA"/>
</dbReference>
<keyword evidence="6" id="KW-0433">Leucine-rich repeat</keyword>
<keyword evidence="8" id="KW-0965">Cell junction</keyword>
<dbReference type="GO" id="GO:0045211">
    <property type="term" value="C:postsynaptic membrane"/>
    <property type="evidence" value="ECO:0007669"/>
    <property type="project" value="TreeGrafter"/>
</dbReference>
<comment type="similarity">
    <text evidence="3">Belongs to the LAP (LRR and PDZ) protein family.</text>
</comment>
<dbReference type="Pfam" id="PF23598">
    <property type="entry name" value="LRR_14"/>
    <property type="match status" value="1"/>
</dbReference>
<dbReference type="EMBL" id="AAGW02031120">
    <property type="status" value="NOT_ANNOTATED_CDS"/>
    <property type="molecule type" value="Genomic_DNA"/>
</dbReference>
<dbReference type="GeneTree" id="ENSGT00940000159526"/>
<evidence type="ECO:0000256" key="8">
    <source>
        <dbReference type="ARBA" id="ARBA00022949"/>
    </source>
</evidence>
<dbReference type="GO" id="GO:0014069">
    <property type="term" value="C:postsynaptic density"/>
    <property type="evidence" value="ECO:0007669"/>
    <property type="project" value="TreeGrafter"/>
</dbReference>
<dbReference type="Ensembl" id="ENSOCUT00000036181.1">
    <property type="protein sequence ID" value="ENSOCUP00000043643.1"/>
    <property type="gene ID" value="ENSOCUG00000003795.4"/>
</dbReference>
<dbReference type="FunFam" id="2.30.42.10:FF:000036">
    <property type="entry name" value="Erbin isoform 7"/>
    <property type="match status" value="1"/>
</dbReference>
<dbReference type="EMBL" id="AAGW02031119">
    <property type="status" value="NOT_ANNOTATED_CDS"/>
    <property type="molecule type" value="Genomic_DNA"/>
</dbReference>
<feature type="compositionally biased region" description="Low complexity" evidence="16">
    <location>
        <begin position="588"/>
        <end position="600"/>
    </location>
</feature>
<dbReference type="InterPro" id="IPR003591">
    <property type="entry name" value="Leu-rich_rpt_typical-subtyp"/>
</dbReference>
<dbReference type="FunFam" id="3.80.10.10:FF:000022">
    <property type="entry name" value="Erbin isoform 7"/>
    <property type="match status" value="1"/>
</dbReference>
<dbReference type="InterPro" id="IPR032675">
    <property type="entry name" value="LRR_dom_sf"/>
</dbReference>
<evidence type="ECO:0000256" key="3">
    <source>
        <dbReference type="ARBA" id="ARBA00007772"/>
    </source>
</evidence>
<dbReference type="GO" id="GO:0019901">
    <property type="term" value="F:protein kinase binding"/>
    <property type="evidence" value="ECO:0007669"/>
    <property type="project" value="TreeGrafter"/>
</dbReference>
<keyword evidence="10" id="KW-0539">Nucleus</keyword>
<evidence type="ECO:0000256" key="14">
    <source>
        <dbReference type="ARBA" id="ARBA00083415"/>
    </source>
</evidence>
<dbReference type="GO" id="GO:0098968">
    <property type="term" value="P:neurotransmitter receptor transport postsynaptic membrane to endosome"/>
    <property type="evidence" value="ECO:0007669"/>
    <property type="project" value="TreeGrafter"/>
</dbReference>
<dbReference type="InterPro" id="IPR055414">
    <property type="entry name" value="LRR_R13L4/SHOC2-like"/>
</dbReference>
<evidence type="ECO:0000256" key="10">
    <source>
        <dbReference type="ARBA" id="ARBA00023242"/>
    </source>
</evidence>
<dbReference type="SUPFAM" id="SSF52075">
    <property type="entry name" value="Outer arm dynein light chain 1"/>
    <property type="match status" value="1"/>
</dbReference>
<evidence type="ECO:0000256" key="7">
    <source>
        <dbReference type="ARBA" id="ARBA00022737"/>
    </source>
</evidence>
<gene>
    <name evidence="18" type="primary">ERBIN</name>
</gene>
<name>A0A5F9DCR9_RABIT</name>
<dbReference type="PROSITE" id="PS51450">
    <property type="entry name" value="LRR"/>
    <property type="match status" value="3"/>
</dbReference>
<dbReference type="GO" id="GO:0031965">
    <property type="term" value="C:nuclear membrane"/>
    <property type="evidence" value="ECO:0007669"/>
    <property type="project" value="UniProtKB-SubCell"/>
</dbReference>
<dbReference type="PANTHER" id="PTHR23119">
    <property type="entry name" value="DISCS LARGE"/>
    <property type="match status" value="1"/>
</dbReference>
<evidence type="ECO:0000256" key="4">
    <source>
        <dbReference type="ARBA" id="ARBA00022475"/>
    </source>
</evidence>
<feature type="compositionally biased region" description="Polar residues" evidence="16">
    <location>
        <begin position="601"/>
        <end position="619"/>
    </location>
</feature>
<dbReference type="SMART" id="SM00365">
    <property type="entry name" value="LRR_SD22"/>
    <property type="match status" value="7"/>
</dbReference>
<dbReference type="Gene3D" id="3.80.10.10">
    <property type="entry name" value="Ribonuclease Inhibitor"/>
    <property type="match status" value="3"/>
</dbReference>
<dbReference type="GO" id="GO:0005912">
    <property type="term" value="C:adherens junction"/>
    <property type="evidence" value="ECO:0007669"/>
    <property type="project" value="TreeGrafter"/>
</dbReference>
<feature type="compositionally biased region" description="Basic and acidic residues" evidence="16">
    <location>
        <begin position="470"/>
        <end position="480"/>
    </location>
</feature>
<feature type="compositionally biased region" description="Polar residues" evidence="16">
    <location>
        <begin position="1096"/>
        <end position="1111"/>
    </location>
</feature>
<evidence type="ECO:0000256" key="15">
    <source>
        <dbReference type="ARBA" id="ARBA00084015"/>
    </source>
</evidence>
<evidence type="ECO:0000313" key="19">
    <source>
        <dbReference type="Proteomes" id="UP000001811"/>
    </source>
</evidence>
<keyword evidence="9" id="KW-0472">Membrane</keyword>
<feature type="compositionally biased region" description="Basic and acidic residues" evidence="16">
    <location>
        <begin position="506"/>
        <end position="534"/>
    </location>
</feature>
<proteinExistence type="inferred from homology"/>
<keyword evidence="7" id="KW-0677">Repeat</keyword>
<comment type="subcellular location">
    <subcellularLocation>
        <location evidence="2">Basolateral cell membrane</location>
    </subcellularLocation>
    <subcellularLocation>
        <location evidence="11">Cell junction</location>
        <location evidence="11">Hemidesmosome</location>
    </subcellularLocation>
    <subcellularLocation>
        <location evidence="1">Nucleus membrane</location>
    </subcellularLocation>
</comment>
<dbReference type="EMBL" id="AAGW02031116">
    <property type="status" value="NOT_ANNOTATED_CDS"/>
    <property type="molecule type" value="Genomic_DNA"/>
</dbReference>